<reference evidence="2 3" key="1">
    <citation type="submission" date="2016-12" db="EMBL/GenBank/DDBJ databases">
        <authorList>
            <person name="Song W.-J."/>
            <person name="Kurnit D.M."/>
        </authorList>
    </citation>
    <scope>NUCLEOTIDE SEQUENCE [LARGE SCALE GENOMIC DNA]</scope>
    <source>
        <strain evidence="2 3">IMCC3135</strain>
    </source>
</reference>
<dbReference type="RefSeq" id="WP_088919084.1">
    <property type="nucleotide sequence ID" value="NZ_CP018632.1"/>
</dbReference>
<sequence length="205" mass="22561">MMTTRQRPAIIASGGALLIDQLISATLFRALFKECASQRSVAKEQVQTTSGQGHWRSADPARHLASADGGPSQMAFYHDTDLHHTLSQWCGCRLKPTSGCGTYSYYDQQGHFLARHRDIRTCDVTLVTCLHRVDAPVPSGALRVYPASIRTPLERIDAAAAHRDLHPQQSQSVLLLGGCVPHEVLPAADGFQRWISVLCFQMVKV</sequence>
<accession>A0A2Z2P2P8</accession>
<dbReference type="EMBL" id="CP018632">
    <property type="protein sequence ID" value="ASJ73984.1"/>
    <property type="molecule type" value="Genomic_DNA"/>
</dbReference>
<evidence type="ECO:0008006" key="4">
    <source>
        <dbReference type="Google" id="ProtNLM"/>
    </source>
</evidence>
<evidence type="ECO:0000256" key="1">
    <source>
        <dbReference type="SAM" id="MobiDB-lite"/>
    </source>
</evidence>
<keyword evidence="3" id="KW-1185">Reference proteome</keyword>
<dbReference type="OrthoDB" id="5190088at2"/>
<gene>
    <name evidence="2" type="ORF">IMCC3135_19525</name>
</gene>
<dbReference type="KEGG" id="gai:IMCC3135_19525"/>
<proteinExistence type="predicted"/>
<organism evidence="2 3">
    <name type="scientific">Granulosicoccus antarcticus IMCC3135</name>
    <dbReference type="NCBI Taxonomy" id="1192854"/>
    <lineage>
        <taxon>Bacteria</taxon>
        <taxon>Pseudomonadati</taxon>
        <taxon>Pseudomonadota</taxon>
        <taxon>Gammaproteobacteria</taxon>
        <taxon>Chromatiales</taxon>
        <taxon>Granulosicoccaceae</taxon>
        <taxon>Granulosicoccus</taxon>
    </lineage>
</organism>
<dbReference type="Proteomes" id="UP000250079">
    <property type="component" value="Chromosome"/>
</dbReference>
<name>A0A2Z2P2P8_9GAMM</name>
<evidence type="ECO:0000313" key="3">
    <source>
        <dbReference type="Proteomes" id="UP000250079"/>
    </source>
</evidence>
<dbReference type="Gene3D" id="2.60.120.620">
    <property type="entry name" value="q2cbj1_9rhob like domain"/>
    <property type="match status" value="1"/>
</dbReference>
<feature type="region of interest" description="Disordered" evidence="1">
    <location>
        <begin position="43"/>
        <end position="64"/>
    </location>
</feature>
<dbReference type="AlphaFoldDB" id="A0A2Z2P2P8"/>
<evidence type="ECO:0000313" key="2">
    <source>
        <dbReference type="EMBL" id="ASJ73984.1"/>
    </source>
</evidence>
<protein>
    <recommendedName>
        <fullName evidence="4">Fe2OG dioxygenase domain-containing protein</fullName>
    </recommendedName>
</protein>
<feature type="compositionally biased region" description="Polar residues" evidence="1">
    <location>
        <begin position="43"/>
        <end position="52"/>
    </location>
</feature>